<organism evidence="8 9">
    <name type="scientific">Agromyces indicus</name>
    <dbReference type="NCBI Taxonomy" id="758919"/>
    <lineage>
        <taxon>Bacteria</taxon>
        <taxon>Bacillati</taxon>
        <taxon>Actinomycetota</taxon>
        <taxon>Actinomycetes</taxon>
        <taxon>Micrococcales</taxon>
        <taxon>Microbacteriaceae</taxon>
        <taxon>Agromyces</taxon>
    </lineage>
</organism>
<evidence type="ECO:0000256" key="2">
    <source>
        <dbReference type="ARBA" id="ARBA00010790"/>
    </source>
</evidence>
<dbReference type="Proteomes" id="UP001260072">
    <property type="component" value="Unassembled WGS sequence"/>
</dbReference>
<evidence type="ECO:0000256" key="4">
    <source>
        <dbReference type="ARBA" id="ARBA00022827"/>
    </source>
</evidence>
<dbReference type="InterPro" id="IPR051473">
    <property type="entry name" value="P2Ox-like"/>
</dbReference>
<keyword evidence="9" id="KW-1185">Reference proteome</keyword>
<protein>
    <submittedName>
        <fullName evidence="8">GMC oxidoreductase</fullName>
    </submittedName>
</protein>
<feature type="domain" description="Glucose-methanol-choline oxidoreductase N-terminal" evidence="6">
    <location>
        <begin position="224"/>
        <end position="302"/>
    </location>
</feature>
<evidence type="ECO:0000259" key="6">
    <source>
        <dbReference type="Pfam" id="PF00732"/>
    </source>
</evidence>
<gene>
    <name evidence="8" type="ORF">RH861_00805</name>
</gene>
<sequence length="515" mass="55641">MKDTYDVVVIGSGPAGATYARTIRTAAPNARILMVESGPAVTDPLGRHVRTISEPRERVAAQFASQGPAANPADYDEAVARALSPSRGRSSGLAARPGTWLLNPTPTSNGETGFQAAALSSNVGGMGIHWSGASPWPGIGERSTDLSDREFDSALDEARRLLLVTQHAFDHAPLGAEVRHLLGNHYDAGRRADRRVQPMPLAMEVQQTGERYWTGPGAMLGDLLVAADADGFELRAETTARRILTRNGDADGVLLYDRREDREYEVGARFVVVAADSLRSPQLLHASGIRPTALGHYLNEHTMTTSTIQLDPSLRAAAEGVRKTSEGAVDLLAGVSWIPFDERTFPFHGQITQWDASPIPVDASFEAWPGSVVECSLFMGKVDVRFEDRVEFDDDELDFFGMPAIRIHYTFTDNDQARLDQAVREAGRVGELLGSAINGLEPVVMPHGASLHYQGTTRFGTDDQTSTLDTRMRVWGTDNVYVGGNGTIPTPAACNPTLTNVALSVVGARNLAERI</sequence>
<dbReference type="PANTHER" id="PTHR42784:SF1">
    <property type="entry name" value="PYRANOSE 2-OXIDASE"/>
    <property type="match status" value="1"/>
</dbReference>
<evidence type="ECO:0000256" key="3">
    <source>
        <dbReference type="ARBA" id="ARBA00022630"/>
    </source>
</evidence>
<proteinExistence type="inferred from homology"/>
<dbReference type="Pfam" id="PF00732">
    <property type="entry name" value="GMC_oxred_N"/>
    <property type="match status" value="1"/>
</dbReference>
<evidence type="ECO:0000259" key="7">
    <source>
        <dbReference type="Pfam" id="PF05199"/>
    </source>
</evidence>
<dbReference type="SUPFAM" id="SSF51905">
    <property type="entry name" value="FAD/NAD(P)-binding domain"/>
    <property type="match status" value="1"/>
</dbReference>
<keyword evidence="3" id="KW-0285">Flavoprotein</keyword>
<dbReference type="Pfam" id="PF05199">
    <property type="entry name" value="GMC_oxred_C"/>
    <property type="match status" value="1"/>
</dbReference>
<dbReference type="SUPFAM" id="SSF54373">
    <property type="entry name" value="FAD-linked reductases, C-terminal domain"/>
    <property type="match status" value="1"/>
</dbReference>
<dbReference type="EMBL" id="JAVKGS010000001">
    <property type="protein sequence ID" value="MDR5690596.1"/>
    <property type="molecule type" value="Genomic_DNA"/>
</dbReference>
<keyword evidence="4" id="KW-0274">FAD</keyword>
<dbReference type="Gene3D" id="3.50.50.60">
    <property type="entry name" value="FAD/NAD(P)-binding domain"/>
    <property type="match status" value="3"/>
</dbReference>
<comment type="similarity">
    <text evidence="2">Belongs to the GMC oxidoreductase family.</text>
</comment>
<dbReference type="InterPro" id="IPR000172">
    <property type="entry name" value="GMC_OxRdtase_N"/>
</dbReference>
<dbReference type="RefSeq" id="WP_310519329.1">
    <property type="nucleotide sequence ID" value="NZ_BAABBS010000001.1"/>
</dbReference>
<comment type="cofactor">
    <cofactor evidence="1">
        <name>FAD</name>
        <dbReference type="ChEBI" id="CHEBI:57692"/>
    </cofactor>
</comment>
<evidence type="ECO:0000256" key="5">
    <source>
        <dbReference type="ARBA" id="ARBA00023002"/>
    </source>
</evidence>
<feature type="domain" description="Glucose-methanol-choline oxidoreductase C-terminal" evidence="7">
    <location>
        <begin position="397"/>
        <end position="503"/>
    </location>
</feature>
<dbReference type="InterPro" id="IPR007867">
    <property type="entry name" value="GMC_OxRtase_C"/>
</dbReference>
<evidence type="ECO:0000313" key="9">
    <source>
        <dbReference type="Proteomes" id="UP001260072"/>
    </source>
</evidence>
<evidence type="ECO:0000256" key="1">
    <source>
        <dbReference type="ARBA" id="ARBA00001974"/>
    </source>
</evidence>
<keyword evidence="5" id="KW-0560">Oxidoreductase</keyword>
<dbReference type="PANTHER" id="PTHR42784">
    <property type="entry name" value="PYRANOSE 2-OXIDASE"/>
    <property type="match status" value="1"/>
</dbReference>
<accession>A0ABU1FGQ9</accession>
<dbReference type="InterPro" id="IPR036188">
    <property type="entry name" value="FAD/NAD-bd_sf"/>
</dbReference>
<comment type="caution">
    <text evidence="8">The sequence shown here is derived from an EMBL/GenBank/DDBJ whole genome shotgun (WGS) entry which is preliminary data.</text>
</comment>
<reference evidence="9" key="1">
    <citation type="submission" date="2023-07" db="EMBL/GenBank/DDBJ databases">
        <title>Description of three actinobacteria isolated from air of manufacturing shop in a pharmaceutical factory.</title>
        <authorList>
            <person name="Zhang D.-F."/>
        </authorList>
    </citation>
    <scope>NUCLEOTIDE SEQUENCE [LARGE SCALE GENOMIC DNA]</scope>
    <source>
        <strain evidence="9">CCTCC AB 2011122</strain>
    </source>
</reference>
<name>A0ABU1FGQ9_9MICO</name>
<evidence type="ECO:0000313" key="8">
    <source>
        <dbReference type="EMBL" id="MDR5690596.1"/>
    </source>
</evidence>